<comment type="similarity">
    <text evidence="1">Belongs to the MobA/MobL family.</text>
</comment>
<keyword evidence="6" id="KW-1185">Reference proteome</keyword>
<organism evidence="5 6">
    <name type="scientific">Pseudomarimonas arenosa</name>
    <dbReference type="NCBI Taxonomy" id="2774145"/>
    <lineage>
        <taxon>Bacteria</taxon>
        <taxon>Pseudomonadati</taxon>
        <taxon>Pseudomonadota</taxon>
        <taxon>Gammaproteobacteria</taxon>
        <taxon>Lysobacterales</taxon>
        <taxon>Lysobacteraceae</taxon>
        <taxon>Pseudomarimonas</taxon>
    </lineage>
</organism>
<dbReference type="AlphaFoldDB" id="A0AAW3ZJS4"/>
<dbReference type="Gene3D" id="3.30.930.30">
    <property type="match status" value="1"/>
</dbReference>
<feature type="domain" description="MobA/MobL protein" evidence="4">
    <location>
        <begin position="18"/>
        <end position="229"/>
    </location>
</feature>
<comment type="caution">
    <text evidence="5">The sequence shown here is derived from an EMBL/GenBank/DDBJ whole genome shotgun (WGS) entry which is preliminary data.</text>
</comment>
<dbReference type="NCBIfam" id="NF041496">
    <property type="entry name" value="MobQ"/>
    <property type="match status" value="1"/>
</dbReference>
<accession>A0AAW3ZJS4</accession>
<keyword evidence="3" id="KW-0175">Coiled coil</keyword>
<proteinExistence type="inferred from homology"/>
<name>A0AAW3ZJS4_9GAMM</name>
<gene>
    <name evidence="5" type="primary">traA</name>
    <name evidence="5" type="ORF">IFO71_10815</name>
</gene>
<dbReference type="InterPro" id="IPR014136">
    <property type="entry name" value="TraA_Ti"/>
</dbReference>
<dbReference type="InterPro" id="IPR027417">
    <property type="entry name" value="P-loop_NTPase"/>
</dbReference>
<dbReference type="CDD" id="cd18809">
    <property type="entry name" value="SF1_C_RecD"/>
    <property type="match status" value="1"/>
</dbReference>
<evidence type="ECO:0000256" key="1">
    <source>
        <dbReference type="ARBA" id="ARBA00010873"/>
    </source>
</evidence>
<dbReference type="InterPro" id="IPR005053">
    <property type="entry name" value="MobA_MobL"/>
</dbReference>
<dbReference type="Proteomes" id="UP000613768">
    <property type="component" value="Unassembled WGS sequence"/>
</dbReference>
<dbReference type="Gene3D" id="2.30.30.940">
    <property type="match status" value="1"/>
</dbReference>
<evidence type="ECO:0000256" key="2">
    <source>
        <dbReference type="ARBA" id="ARBA00022971"/>
    </source>
</evidence>
<dbReference type="CDD" id="cd17933">
    <property type="entry name" value="DEXSc_RecD-like"/>
    <property type="match status" value="1"/>
</dbReference>
<keyword evidence="2" id="KW-0184">Conjugation</keyword>
<evidence type="ECO:0000259" key="4">
    <source>
        <dbReference type="Pfam" id="PF03389"/>
    </source>
</evidence>
<protein>
    <submittedName>
        <fullName evidence="5">Ti-type conjugative transfer relaxase TraA</fullName>
    </submittedName>
</protein>
<evidence type="ECO:0000313" key="5">
    <source>
        <dbReference type="EMBL" id="MBD8526228.1"/>
    </source>
</evidence>
<reference evidence="5 6" key="1">
    <citation type="submission" date="2020-09" db="EMBL/GenBank/DDBJ databases">
        <title>Pseudoxanthomonas sp. CAU 1598 isolated from sand of Yaerae Beach.</title>
        <authorList>
            <person name="Kim W."/>
        </authorList>
    </citation>
    <scope>NUCLEOTIDE SEQUENCE [LARGE SCALE GENOMIC DNA]</scope>
    <source>
        <strain evidence="5 6">CAU 1598</strain>
    </source>
</reference>
<dbReference type="EMBL" id="JACYTR010000019">
    <property type="protein sequence ID" value="MBD8526228.1"/>
    <property type="molecule type" value="Genomic_DNA"/>
</dbReference>
<evidence type="ECO:0000256" key="3">
    <source>
        <dbReference type="SAM" id="Coils"/>
    </source>
</evidence>
<sequence length="945" mass="104586">MAIYHLTTYTMSRATGHSAVAAAAYRSGSRLMDERTGEAHDFTRKGGVLSADIITPQGVPKPSREALWNAAEAAENRKDARTAREWRIALPHELDEDERITLAQRMAQRIADRYGVAVDVCIHAPDQAGDDRNFHAHMLATTRCIGADGKLGAKAAIELANKDRQKAGITGTTQMDIRELRREWAELANEALGRAGRSERIDDRSYNEQGIAFTATRHIGGNAVAMDRRGAHAERIELHSIDRQEQAQQIIERPELIFEKLTATKAVFERRDIAAELNRYIDDATQFQSLLAKLESSPRLIELEPATTREPARYSTIEMVETERRMADTAQRLSATTAHGVSPAKCQAVIGASATLTEEQQAAVRHATKAGSLAVIVGDAGTGKSFSMKVAREAWEAQGFNVRGAALAGKAADELQAGSGIPSRTLASLEYAWKEGRDRLSRNEVLVIDEAGMIGSRQLGRVLKAVEMAGAKVVLLGDHKQLAALEAGAAFRAIEQHVGAAHITEVRRQRHAWARDAGQSLARGSTAEGLRAYDERGHVQMLATREAARRALAVAYAGDRGEGSQIVLAHSKREVLALNSSIREVRQERGELAGAARFAAECGGREFASGDRIVFLRNDRELGVKNGTLGTIEHAQHDLLSVRLDSGESRQVNAAQYAAVDYGYAVTIHKAQGLTVEHTYLLATPGMDRSLAYVGMTRHRESATMFAAVEDFGRRTTTEARARLLRTLGRERPKETTLDFAARRGFDGESVLQRWIGRSRTKLGELAKRARLALGHALGAGGWDSLEPQRQPDEEAFKRLLREREAALRVRAVRTAKALESRRDALRQTNRAHQLARPQEPRGVAALKPGARAQYNRRVDSWEEQREQITRRQMDIQRRLKVAAEVASGQFEARRLAEAKTKREHSVLWQRMQESRAEQLKQRGAEIRKELELRLRGRDRGGLSR</sequence>
<dbReference type="SUPFAM" id="SSF52540">
    <property type="entry name" value="P-loop containing nucleoside triphosphate hydrolases"/>
    <property type="match status" value="2"/>
</dbReference>
<dbReference type="Gene3D" id="3.40.50.300">
    <property type="entry name" value="P-loop containing nucleotide triphosphate hydrolases"/>
    <property type="match status" value="2"/>
</dbReference>
<dbReference type="Pfam" id="PF13604">
    <property type="entry name" value="AAA_30"/>
    <property type="match status" value="1"/>
</dbReference>
<dbReference type="Pfam" id="PF03389">
    <property type="entry name" value="MobA_MobL"/>
    <property type="match status" value="1"/>
</dbReference>
<evidence type="ECO:0000313" key="6">
    <source>
        <dbReference type="Proteomes" id="UP000613768"/>
    </source>
</evidence>
<dbReference type="NCBIfam" id="TIGR02768">
    <property type="entry name" value="TraA_Ti"/>
    <property type="match status" value="1"/>
</dbReference>
<dbReference type="RefSeq" id="WP_192029650.1">
    <property type="nucleotide sequence ID" value="NZ_JACYTR010000019.1"/>
</dbReference>
<feature type="coiled-coil region" evidence="3">
    <location>
        <begin position="816"/>
        <end position="879"/>
    </location>
</feature>